<proteinExistence type="predicted"/>
<sequence>MRASPNYHNRVVCVFRVLNKTQHGHLLLMQAGPVSGNRLKTKYLMRAFSTHPLLVVLEAKSSERIPRCGVLMRGLLLKLSYDMYYSFHPAHKRGVKHYDSLLCSVTVIENELLRHSHCACKCCLDLKVGN</sequence>
<name>A0A9W4XRP3_9PLEO</name>
<evidence type="ECO:0000313" key="2">
    <source>
        <dbReference type="Proteomes" id="UP001152607"/>
    </source>
</evidence>
<accession>A0A9W4XRP3</accession>
<protein>
    <submittedName>
        <fullName evidence="1">Uncharacterized protein</fullName>
    </submittedName>
</protein>
<organism evidence="1 2">
    <name type="scientific">Periconia digitata</name>
    <dbReference type="NCBI Taxonomy" id="1303443"/>
    <lineage>
        <taxon>Eukaryota</taxon>
        <taxon>Fungi</taxon>
        <taxon>Dikarya</taxon>
        <taxon>Ascomycota</taxon>
        <taxon>Pezizomycotina</taxon>
        <taxon>Dothideomycetes</taxon>
        <taxon>Pleosporomycetidae</taxon>
        <taxon>Pleosporales</taxon>
        <taxon>Massarineae</taxon>
        <taxon>Periconiaceae</taxon>
        <taxon>Periconia</taxon>
    </lineage>
</organism>
<keyword evidence="2" id="KW-1185">Reference proteome</keyword>
<comment type="caution">
    <text evidence="1">The sequence shown here is derived from an EMBL/GenBank/DDBJ whole genome shotgun (WGS) entry which is preliminary data.</text>
</comment>
<dbReference type="EMBL" id="CAOQHR010000002">
    <property type="protein sequence ID" value="CAI6314068.1"/>
    <property type="molecule type" value="Genomic_DNA"/>
</dbReference>
<dbReference type="AlphaFoldDB" id="A0A9W4XRP3"/>
<reference evidence="1" key="1">
    <citation type="submission" date="2023-01" db="EMBL/GenBank/DDBJ databases">
        <authorList>
            <person name="Van Ghelder C."/>
            <person name="Rancurel C."/>
        </authorList>
    </citation>
    <scope>NUCLEOTIDE SEQUENCE</scope>
    <source>
        <strain evidence="1">CNCM I-4278</strain>
    </source>
</reference>
<gene>
    <name evidence="1" type="ORF">PDIGIT_LOCUS3330</name>
</gene>
<evidence type="ECO:0000313" key="1">
    <source>
        <dbReference type="EMBL" id="CAI6314068.1"/>
    </source>
</evidence>
<dbReference type="Proteomes" id="UP001152607">
    <property type="component" value="Unassembled WGS sequence"/>
</dbReference>